<proteinExistence type="predicted"/>
<protein>
    <recommendedName>
        <fullName evidence="3">Major exported protein</fullName>
    </recommendedName>
</protein>
<dbReference type="InterPro" id="IPR053165">
    <property type="entry name" value="HSI-I_assembly_Hcp1"/>
</dbReference>
<dbReference type="EMBL" id="CP036298">
    <property type="protein sequence ID" value="QDV23703.1"/>
    <property type="molecule type" value="Genomic_DNA"/>
</dbReference>
<dbReference type="RefSeq" id="WP_197356540.1">
    <property type="nucleotide sequence ID" value="NZ_CP036298.1"/>
</dbReference>
<dbReference type="PANTHER" id="PTHR36152">
    <property type="entry name" value="CYTOPLASMIC PROTEIN-RELATED"/>
    <property type="match status" value="1"/>
</dbReference>
<dbReference type="Proteomes" id="UP000318017">
    <property type="component" value="Chromosome"/>
</dbReference>
<keyword evidence="2" id="KW-1185">Reference proteome</keyword>
<dbReference type="PANTHER" id="PTHR36152:SF5">
    <property type="entry name" value="PROTEIN HCP1"/>
    <property type="match status" value="1"/>
</dbReference>
<accession>A0A518G533</accession>
<dbReference type="SUPFAM" id="SSF141452">
    <property type="entry name" value="Hcp1-like"/>
    <property type="match status" value="1"/>
</dbReference>
<reference evidence="1 2" key="1">
    <citation type="submission" date="2019-02" db="EMBL/GenBank/DDBJ databases">
        <title>Deep-cultivation of Planctomycetes and their phenomic and genomic characterization uncovers novel biology.</title>
        <authorList>
            <person name="Wiegand S."/>
            <person name="Jogler M."/>
            <person name="Boedeker C."/>
            <person name="Pinto D."/>
            <person name="Vollmers J."/>
            <person name="Rivas-Marin E."/>
            <person name="Kohn T."/>
            <person name="Peeters S.H."/>
            <person name="Heuer A."/>
            <person name="Rast P."/>
            <person name="Oberbeckmann S."/>
            <person name="Bunk B."/>
            <person name="Jeske O."/>
            <person name="Meyerdierks A."/>
            <person name="Storesund J.E."/>
            <person name="Kallscheuer N."/>
            <person name="Luecker S."/>
            <person name="Lage O.M."/>
            <person name="Pohl T."/>
            <person name="Merkel B.J."/>
            <person name="Hornburger P."/>
            <person name="Mueller R.-W."/>
            <person name="Bruemmer F."/>
            <person name="Labrenz M."/>
            <person name="Spormann A.M."/>
            <person name="Op den Camp H."/>
            <person name="Overmann J."/>
            <person name="Amann R."/>
            <person name="Jetten M.S.M."/>
            <person name="Mascher T."/>
            <person name="Medema M.H."/>
            <person name="Devos D.P."/>
            <person name="Kaster A.-K."/>
            <person name="Ovreas L."/>
            <person name="Rohde M."/>
            <person name="Galperin M.Y."/>
            <person name="Jogler C."/>
        </authorList>
    </citation>
    <scope>NUCLEOTIDE SEQUENCE [LARGE SCALE GENOMIC DNA]</scope>
    <source>
        <strain evidence="1 2">Q31a</strain>
    </source>
</reference>
<dbReference type="Pfam" id="PF05638">
    <property type="entry name" value="T6SS_HCP"/>
    <property type="match status" value="1"/>
</dbReference>
<sequence length="170" mass="18602">MSVDYFLKIDGIDGDSHDDKHANEIEIISYDWTESQNGSFAQGGGGGAGKVHMEAFKFVMPTCKATPKLMLFCASGKHIPSATLNCRKAGGDQQEFYSIKMSEIVVSKFRTMSHPSSDSVTQDDKVEGRPTDEICFSFGKIEFEYKPQKADGALDTPVKAGYNLVANKTV</sequence>
<evidence type="ECO:0000313" key="1">
    <source>
        <dbReference type="EMBL" id="QDV23703.1"/>
    </source>
</evidence>
<evidence type="ECO:0008006" key="3">
    <source>
        <dbReference type="Google" id="ProtNLM"/>
    </source>
</evidence>
<organism evidence="1 2">
    <name type="scientific">Aureliella helgolandensis</name>
    <dbReference type="NCBI Taxonomy" id="2527968"/>
    <lineage>
        <taxon>Bacteria</taxon>
        <taxon>Pseudomonadati</taxon>
        <taxon>Planctomycetota</taxon>
        <taxon>Planctomycetia</taxon>
        <taxon>Pirellulales</taxon>
        <taxon>Pirellulaceae</taxon>
        <taxon>Aureliella</taxon>
    </lineage>
</organism>
<dbReference type="InterPro" id="IPR036624">
    <property type="entry name" value="Hcp1-lik_sf"/>
</dbReference>
<dbReference type="InterPro" id="IPR008514">
    <property type="entry name" value="T6SS_Hcp"/>
</dbReference>
<dbReference type="KEGG" id="ahel:Q31a_20080"/>
<name>A0A518G533_9BACT</name>
<dbReference type="AlphaFoldDB" id="A0A518G533"/>
<evidence type="ECO:0000313" key="2">
    <source>
        <dbReference type="Proteomes" id="UP000318017"/>
    </source>
</evidence>
<dbReference type="Gene3D" id="2.30.110.20">
    <property type="entry name" value="Hcp1-like"/>
    <property type="match status" value="1"/>
</dbReference>
<gene>
    <name evidence="1" type="ORF">Q31a_20080</name>
</gene>